<comment type="caution">
    <text evidence="2">The sequence shown here is derived from an EMBL/GenBank/DDBJ whole genome shotgun (WGS) entry which is preliminary data.</text>
</comment>
<dbReference type="EMBL" id="JAKIXB020000015">
    <property type="protein sequence ID" value="KAL1601916.1"/>
    <property type="molecule type" value="Genomic_DNA"/>
</dbReference>
<accession>A0ABR3RBT2</accession>
<dbReference type="Proteomes" id="UP001521222">
    <property type="component" value="Unassembled WGS sequence"/>
</dbReference>
<feature type="region of interest" description="Disordered" evidence="1">
    <location>
        <begin position="200"/>
        <end position="221"/>
    </location>
</feature>
<reference evidence="2 3" key="1">
    <citation type="submission" date="2024-02" db="EMBL/GenBank/DDBJ databases">
        <title>De novo assembly and annotation of 12 fungi associated with fruit tree decline syndrome in Ontario, Canada.</title>
        <authorList>
            <person name="Sulman M."/>
            <person name="Ellouze W."/>
            <person name="Ilyukhin E."/>
        </authorList>
    </citation>
    <scope>NUCLEOTIDE SEQUENCE [LARGE SCALE GENOMIC DNA]</scope>
    <source>
        <strain evidence="2 3">M97-236</strain>
    </source>
</reference>
<keyword evidence="3" id="KW-1185">Reference proteome</keyword>
<evidence type="ECO:0000313" key="2">
    <source>
        <dbReference type="EMBL" id="KAL1601916.1"/>
    </source>
</evidence>
<evidence type="ECO:0000313" key="3">
    <source>
        <dbReference type="Proteomes" id="UP001521222"/>
    </source>
</evidence>
<gene>
    <name evidence="2" type="ORF">SLS59_005081</name>
</gene>
<name>A0ABR3RBT2_9PLEO</name>
<protein>
    <submittedName>
        <fullName evidence="2">Uncharacterized protein</fullName>
    </submittedName>
</protein>
<sequence>MQSFMKLPREIRDQICIYVVLSPTTAPDTTQSFEELTESRVNFKNPNLRAWCSLVLYSPNPPTSTVTSLLLVNKQLHSETRSNLELLAKSPYCFLDLIILDEIVLLPTWTTIPVPDTTTLNTVDVTFRIAGAHQTKKEYPYGPYKGFQIGDGAGPAMQWQIYAVLERFIRAGFSGETECRNTHKHITAKRINIDIQTPPGVSPERFGRPANGYPRRRRKEEPKTVLDPDYLAGFVRGNLGALMVGRDYEWFNYGQILYEHLDEIVLCKDGVEIERWDVAERLKNVVPESHLSREKLAEYKEEAWALRRARGLKVLDN</sequence>
<proteinExistence type="predicted"/>
<organism evidence="2 3">
    <name type="scientific">Nothophoma quercina</name>
    <dbReference type="NCBI Taxonomy" id="749835"/>
    <lineage>
        <taxon>Eukaryota</taxon>
        <taxon>Fungi</taxon>
        <taxon>Dikarya</taxon>
        <taxon>Ascomycota</taxon>
        <taxon>Pezizomycotina</taxon>
        <taxon>Dothideomycetes</taxon>
        <taxon>Pleosporomycetidae</taxon>
        <taxon>Pleosporales</taxon>
        <taxon>Pleosporineae</taxon>
        <taxon>Didymellaceae</taxon>
        <taxon>Nothophoma</taxon>
    </lineage>
</organism>
<evidence type="ECO:0000256" key="1">
    <source>
        <dbReference type="SAM" id="MobiDB-lite"/>
    </source>
</evidence>